<evidence type="ECO:0000256" key="1">
    <source>
        <dbReference type="SAM" id="MobiDB-lite"/>
    </source>
</evidence>
<dbReference type="OrthoDB" id="4725912at2759"/>
<gene>
    <name evidence="3" type="ORF">HO173_009983</name>
</gene>
<evidence type="ECO:0000259" key="2">
    <source>
        <dbReference type="Pfam" id="PF20236"/>
    </source>
</evidence>
<sequence length="284" mass="30701">MSQAVTKELPSTGLPPTRYPNNMRGQIVPYGQPALAHTGSPPSLYPNNIGGQAVPQAQPATPYEGTPPYTENPRYTAPLPSTGAPPYTFSPASTAAPPSYTASADPPSSSRLLHVYHSGMTHHNTQILGPDKVTVLYTVKMNTGGLFGSMPDVIVYKANTGTVVGTATFHSFSRDIEMVIHNNPIALSASSIFTSAHEWTSLATTTDGRRMCFKWKSDNLFNGGDMICLDQHDKVCARYENSMWALQKDGKFELGPLVSGVLADEVVVTGLTMLEARRRRSRNS</sequence>
<reference evidence="3 4" key="1">
    <citation type="journal article" date="2020" name="Genomics">
        <title>Complete, high-quality genomes from long-read metagenomic sequencing of two wolf lichen thalli reveals enigmatic genome architecture.</title>
        <authorList>
            <person name="McKenzie S.K."/>
            <person name="Walston R.F."/>
            <person name="Allen J.L."/>
        </authorList>
    </citation>
    <scope>NUCLEOTIDE SEQUENCE [LARGE SCALE GENOMIC DNA]</scope>
    <source>
        <strain evidence="3">WasteWater2</strain>
    </source>
</reference>
<dbReference type="RefSeq" id="XP_037161113.1">
    <property type="nucleotide sequence ID" value="XM_037311869.1"/>
</dbReference>
<protein>
    <recommendedName>
        <fullName evidence="2">DUF6593 domain-containing protein</fullName>
    </recommendedName>
</protein>
<feature type="domain" description="DUF6593" evidence="2">
    <location>
        <begin position="123"/>
        <end position="279"/>
    </location>
</feature>
<dbReference type="GeneID" id="59291630"/>
<keyword evidence="4" id="KW-1185">Reference proteome</keyword>
<feature type="compositionally biased region" description="Low complexity" evidence="1">
    <location>
        <begin position="84"/>
        <end position="108"/>
    </location>
</feature>
<feature type="region of interest" description="Disordered" evidence="1">
    <location>
        <begin position="1"/>
        <end position="108"/>
    </location>
</feature>
<accession>A0A8H6FNC8</accession>
<dbReference type="Proteomes" id="UP000578531">
    <property type="component" value="Unassembled WGS sequence"/>
</dbReference>
<dbReference type="EMBL" id="JACCJC010000054">
    <property type="protein sequence ID" value="KAF6231681.1"/>
    <property type="molecule type" value="Genomic_DNA"/>
</dbReference>
<dbReference type="InterPro" id="IPR046528">
    <property type="entry name" value="DUF6593"/>
</dbReference>
<organism evidence="3 4">
    <name type="scientific">Letharia columbiana</name>
    <dbReference type="NCBI Taxonomy" id="112416"/>
    <lineage>
        <taxon>Eukaryota</taxon>
        <taxon>Fungi</taxon>
        <taxon>Dikarya</taxon>
        <taxon>Ascomycota</taxon>
        <taxon>Pezizomycotina</taxon>
        <taxon>Lecanoromycetes</taxon>
        <taxon>OSLEUM clade</taxon>
        <taxon>Lecanoromycetidae</taxon>
        <taxon>Lecanorales</taxon>
        <taxon>Lecanorineae</taxon>
        <taxon>Parmeliaceae</taxon>
        <taxon>Letharia</taxon>
    </lineage>
</organism>
<evidence type="ECO:0000313" key="4">
    <source>
        <dbReference type="Proteomes" id="UP000578531"/>
    </source>
</evidence>
<evidence type="ECO:0000313" key="3">
    <source>
        <dbReference type="EMBL" id="KAF6231681.1"/>
    </source>
</evidence>
<comment type="caution">
    <text evidence="3">The sequence shown here is derived from an EMBL/GenBank/DDBJ whole genome shotgun (WGS) entry which is preliminary data.</text>
</comment>
<dbReference type="Pfam" id="PF20236">
    <property type="entry name" value="DUF6593"/>
    <property type="match status" value="1"/>
</dbReference>
<name>A0A8H6FNC8_9LECA</name>
<dbReference type="AlphaFoldDB" id="A0A8H6FNC8"/>
<proteinExistence type="predicted"/>